<evidence type="ECO:0000256" key="1">
    <source>
        <dbReference type="ARBA" id="ARBA00004251"/>
    </source>
</evidence>
<keyword evidence="6" id="KW-0677">Repeat</keyword>
<dbReference type="PANTHER" id="PTHR27004:SF428">
    <property type="entry name" value="OS01G0160600 PROTEIN"/>
    <property type="match status" value="1"/>
</dbReference>
<dbReference type="Pfam" id="PF00560">
    <property type="entry name" value="LRR_1"/>
    <property type="match status" value="1"/>
</dbReference>
<dbReference type="Gene3D" id="3.80.10.10">
    <property type="entry name" value="Ribonuclease Inhibitor"/>
    <property type="match status" value="1"/>
</dbReference>
<evidence type="ECO:0000256" key="7">
    <source>
        <dbReference type="ARBA" id="ARBA00022989"/>
    </source>
</evidence>
<dbReference type="PROSITE" id="PS51450">
    <property type="entry name" value="LRR"/>
    <property type="match status" value="1"/>
</dbReference>
<evidence type="ECO:0000256" key="5">
    <source>
        <dbReference type="ARBA" id="ARBA00022692"/>
    </source>
</evidence>
<reference evidence="11 12" key="1">
    <citation type="journal article" date="2023" name="Plants (Basel)">
        <title>Bridging the Gap: Combining Genomics and Transcriptomics Approaches to Understand Stylosanthes scabra, an Orphan Legume from the Brazilian Caatinga.</title>
        <authorList>
            <person name="Ferreira-Neto J.R.C."/>
            <person name="da Silva M.D."/>
            <person name="Binneck E."/>
            <person name="de Melo N.F."/>
            <person name="da Silva R.H."/>
            <person name="de Melo A.L.T.M."/>
            <person name="Pandolfi V."/>
            <person name="Bustamante F.O."/>
            <person name="Brasileiro-Vidal A.C."/>
            <person name="Benko-Iseppon A.M."/>
        </authorList>
    </citation>
    <scope>NUCLEOTIDE SEQUENCE [LARGE SCALE GENOMIC DNA]</scope>
    <source>
        <tissue evidence="11">Leaves</tissue>
    </source>
</reference>
<gene>
    <name evidence="11" type="ORF">PIB30_040310</name>
</gene>
<keyword evidence="9" id="KW-0675">Receptor</keyword>
<sequence length="414" mass="46635">MFNLVKLTGLCLSSGNWSGSLHFPQNLEASNVTHKFTKLVSLQLLRIDLTNFSKIWWEFPKLEALELSENKLEGKVPKWIHDMHSLEYLKLPHNHLSSIGQFPWYQLQYLDLSFNFLTDDNISFICKTSLEIVNLSHNKFRGTIPHCLANLSKLVVLDLQMNKLHGNLPSIFPRDLVTLNLNGNQLGGHLPKSLSDCTYLMDLNLGDNQIEDAFPHWLQSLQGLEILVLRSNKLYGPILSLKTKDMFPNVIIFDISSNNFSGQLPEAYIKSFQAMKIVVGALVQSRFYYIQGGYSYIPSNVYLSYDDSVTKTMKGLRSNFERIPNVLVSIDLSSNRFEGEIPDDIGELSELISLNLSHNNLNGHIPNSLGNLTSLESLDLSSNMLTGIIPAELVNLNSLEVLNLSNNRLEGSVP</sequence>
<evidence type="ECO:0000256" key="2">
    <source>
        <dbReference type="ARBA" id="ARBA00009592"/>
    </source>
</evidence>
<dbReference type="PANTHER" id="PTHR27004">
    <property type="entry name" value="RECEPTOR-LIKE PROTEIN 12 ISOFORM X1"/>
    <property type="match status" value="1"/>
</dbReference>
<name>A0ABU6RES7_9FABA</name>
<keyword evidence="4" id="KW-0433">Leucine-rich repeat</keyword>
<comment type="similarity">
    <text evidence="2">Belongs to the RLP family.</text>
</comment>
<proteinExistence type="inferred from homology"/>
<comment type="caution">
    <text evidence="11">The sequence shown here is derived from an EMBL/GenBank/DDBJ whole genome shotgun (WGS) entry which is preliminary data.</text>
</comment>
<evidence type="ECO:0000256" key="3">
    <source>
        <dbReference type="ARBA" id="ARBA00022475"/>
    </source>
</evidence>
<accession>A0ABU6RES7</accession>
<evidence type="ECO:0000313" key="12">
    <source>
        <dbReference type="Proteomes" id="UP001341840"/>
    </source>
</evidence>
<dbReference type="SUPFAM" id="SSF52058">
    <property type="entry name" value="L domain-like"/>
    <property type="match status" value="2"/>
</dbReference>
<evidence type="ECO:0000256" key="10">
    <source>
        <dbReference type="ARBA" id="ARBA00023180"/>
    </source>
</evidence>
<keyword evidence="7" id="KW-1133">Transmembrane helix</keyword>
<keyword evidence="12" id="KW-1185">Reference proteome</keyword>
<protein>
    <submittedName>
        <fullName evidence="11">Uncharacterized protein</fullName>
    </submittedName>
</protein>
<evidence type="ECO:0000256" key="4">
    <source>
        <dbReference type="ARBA" id="ARBA00022614"/>
    </source>
</evidence>
<evidence type="ECO:0000256" key="8">
    <source>
        <dbReference type="ARBA" id="ARBA00023136"/>
    </source>
</evidence>
<dbReference type="EMBL" id="JASCZI010030425">
    <property type="protein sequence ID" value="MED6122485.1"/>
    <property type="molecule type" value="Genomic_DNA"/>
</dbReference>
<comment type="subcellular location">
    <subcellularLocation>
        <location evidence="1">Cell membrane</location>
        <topology evidence="1">Single-pass type I membrane protein</topology>
    </subcellularLocation>
</comment>
<keyword evidence="3" id="KW-1003">Cell membrane</keyword>
<dbReference type="InterPro" id="IPR001611">
    <property type="entry name" value="Leu-rich_rpt"/>
</dbReference>
<evidence type="ECO:0000313" key="11">
    <source>
        <dbReference type="EMBL" id="MED6122485.1"/>
    </source>
</evidence>
<keyword evidence="5" id="KW-0812">Transmembrane</keyword>
<organism evidence="11 12">
    <name type="scientific">Stylosanthes scabra</name>
    <dbReference type="NCBI Taxonomy" id="79078"/>
    <lineage>
        <taxon>Eukaryota</taxon>
        <taxon>Viridiplantae</taxon>
        <taxon>Streptophyta</taxon>
        <taxon>Embryophyta</taxon>
        <taxon>Tracheophyta</taxon>
        <taxon>Spermatophyta</taxon>
        <taxon>Magnoliopsida</taxon>
        <taxon>eudicotyledons</taxon>
        <taxon>Gunneridae</taxon>
        <taxon>Pentapetalae</taxon>
        <taxon>rosids</taxon>
        <taxon>fabids</taxon>
        <taxon>Fabales</taxon>
        <taxon>Fabaceae</taxon>
        <taxon>Papilionoideae</taxon>
        <taxon>50 kb inversion clade</taxon>
        <taxon>dalbergioids sensu lato</taxon>
        <taxon>Dalbergieae</taxon>
        <taxon>Pterocarpus clade</taxon>
        <taxon>Stylosanthes</taxon>
    </lineage>
</organism>
<dbReference type="InterPro" id="IPR032675">
    <property type="entry name" value="LRR_dom_sf"/>
</dbReference>
<keyword evidence="10" id="KW-0325">Glycoprotein</keyword>
<keyword evidence="8" id="KW-0472">Membrane</keyword>
<evidence type="ECO:0000256" key="9">
    <source>
        <dbReference type="ARBA" id="ARBA00023170"/>
    </source>
</evidence>
<dbReference type="Proteomes" id="UP001341840">
    <property type="component" value="Unassembled WGS sequence"/>
</dbReference>
<dbReference type="Pfam" id="PF13855">
    <property type="entry name" value="LRR_8"/>
    <property type="match status" value="4"/>
</dbReference>
<evidence type="ECO:0000256" key="6">
    <source>
        <dbReference type="ARBA" id="ARBA00022737"/>
    </source>
</evidence>
<dbReference type="PRINTS" id="PR00019">
    <property type="entry name" value="LEURICHRPT"/>
</dbReference>